<dbReference type="Pfam" id="PF24086">
    <property type="entry name" value="DUF7371"/>
    <property type="match status" value="1"/>
</dbReference>
<sequence>MLLTDFLFPFMALFMMALAGVPAHHSDCSNVSTVTSLITIPGLTVTLPGSTVTVHDCISQFGLTTLDPVTSFTSSVIPASPTSMPGITCRSGELPMVVQHGTTIWPCGAPEPADSLTFPPSATSVTITPVQPSDESTSETWTTVTQSTTKTPHNVPGLSTTYVTLTETITTSTLTQGTSTIVEPTEDSSDAPSPTAVSSSHLPFPFSLGVSGWNTSTWASQAQTSSRVTGVTGSVVASPHHVHSTPVTTASVFNESSITGAPSLNSIRATTHLPPSLSSNSTDHLTWTTVLVTPTHTSGNSSAALPATATPDLPVPPNCTEDGEYGAFTMTWDDSDDNYTSPFTPVTRPYHHLMFANGFVYVPLPDEPTKPESGPYMAMFVPNMTAVGNNITVPHNSSLPNGSIGAGYRAWDSSFWFDVTGGYFSCNRGVGRPEDGPDSQSCRLEVTGFRWNESTNAEESYQQHVWDLPACWKTDQENKCDLAWVDFSKLGNAYERLSTVRFRAYYWNDVATDRVFVMDSLQMAWSDNSCLAGQRRHGRHHLHHES</sequence>
<comment type="caution">
    <text evidence="4">The sequence shown here is derived from an EMBL/GenBank/DDBJ whole genome shotgun (WGS) entry which is preliminary data.</text>
</comment>
<feature type="domain" description="DUF7371" evidence="3">
    <location>
        <begin position="324"/>
        <end position="536"/>
    </location>
</feature>
<keyword evidence="5" id="KW-1185">Reference proteome</keyword>
<evidence type="ECO:0000256" key="2">
    <source>
        <dbReference type="SAM" id="SignalP"/>
    </source>
</evidence>
<protein>
    <recommendedName>
        <fullName evidence="3">DUF7371 domain-containing protein</fullName>
    </recommendedName>
</protein>
<proteinExistence type="predicted"/>
<dbReference type="InterPro" id="IPR055795">
    <property type="entry name" value="DUF7371"/>
</dbReference>
<accession>A0A8H4IHG7</accession>
<dbReference type="OrthoDB" id="5385013at2759"/>
<organism evidence="4 5">
    <name type="scientific">Botryosphaeria dothidea</name>
    <dbReference type="NCBI Taxonomy" id="55169"/>
    <lineage>
        <taxon>Eukaryota</taxon>
        <taxon>Fungi</taxon>
        <taxon>Dikarya</taxon>
        <taxon>Ascomycota</taxon>
        <taxon>Pezizomycotina</taxon>
        <taxon>Dothideomycetes</taxon>
        <taxon>Dothideomycetes incertae sedis</taxon>
        <taxon>Botryosphaeriales</taxon>
        <taxon>Botryosphaeriaceae</taxon>
        <taxon>Botryosphaeria</taxon>
    </lineage>
</organism>
<evidence type="ECO:0000256" key="1">
    <source>
        <dbReference type="SAM" id="MobiDB-lite"/>
    </source>
</evidence>
<evidence type="ECO:0000259" key="3">
    <source>
        <dbReference type="Pfam" id="PF24086"/>
    </source>
</evidence>
<dbReference type="AlphaFoldDB" id="A0A8H4IHG7"/>
<dbReference type="EMBL" id="WWBZ02000082">
    <property type="protein sequence ID" value="KAF4301276.1"/>
    <property type="molecule type" value="Genomic_DNA"/>
</dbReference>
<dbReference type="Proteomes" id="UP000572817">
    <property type="component" value="Unassembled WGS sequence"/>
</dbReference>
<keyword evidence="2" id="KW-0732">Signal</keyword>
<feature type="signal peptide" evidence="2">
    <location>
        <begin position="1"/>
        <end position="23"/>
    </location>
</feature>
<reference evidence="4" key="1">
    <citation type="submission" date="2020-04" db="EMBL/GenBank/DDBJ databases">
        <title>Genome Assembly and Annotation of Botryosphaeria dothidea sdau 11-99, a Latent Pathogen of Apple Fruit Ring Rot in China.</title>
        <authorList>
            <person name="Yu C."/>
            <person name="Diao Y."/>
            <person name="Lu Q."/>
            <person name="Zhao J."/>
            <person name="Cui S."/>
            <person name="Peng C."/>
            <person name="He B."/>
            <person name="Liu H."/>
        </authorList>
    </citation>
    <scope>NUCLEOTIDE SEQUENCE [LARGE SCALE GENOMIC DNA]</scope>
    <source>
        <strain evidence="4">Sdau11-99</strain>
    </source>
</reference>
<evidence type="ECO:0000313" key="5">
    <source>
        <dbReference type="Proteomes" id="UP000572817"/>
    </source>
</evidence>
<feature type="chain" id="PRO_5034059794" description="DUF7371 domain-containing protein" evidence="2">
    <location>
        <begin position="24"/>
        <end position="546"/>
    </location>
</feature>
<gene>
    <name evidence="4" type="ORF">GTA08_BOTSDO10941</name>
</gene>
<feature type="region of interest" description="Disordered" evidence="1">
    <location>
        <begin position="175"/>
        <end position="198"/>
    </location>
</feature>
<name>A0A8H4IHG7_9PEZI</name>
<evidence type="ECO:0000313" key="4">
    <source>
        <dbReference type="EMBL" id="KAF4301276.1"/>
    </source>
</evidence>